<keyword evidence="2" id="KW-1185">Reference proteome</keyword>
<reference evidence="1" key="1">
    <citation type="submission" date="2015-04" db="UniProtKB">
        <authorList>
            <consortium name="EnsemblPlants"/>
        </authorList>
    </citation>
    <scope>IDENTIFICATION</scope>
</reference>
<dbReference type="EnsemblPlants" id="OMERI04G06950.1">
    <property type="protein sequence ID" value="OMERI04G06950.1"/>
    <property type="gene ID" value="OMERI04G06950"/>
</dbReference>
<organism evidence="1">
    <name type="scientific">Oryza meridionalis</name>
    <dbReference type="NCBI Taxonomy" id="40149"/>
    <lineage>
        <taxon>Eukaryota</taxon>
        <taxon>Viridiplantae</taxon>
        <taxon>Streptophyta</taxon>
        <taxon>Embryophyta</taxon>
        <taxon>Tracheophyta</taxon>
        <taxon>Spermatophyta</taxon>
        <taxon>Magnoliopsida</taxon>
        <taxon>Liliopsida</taxon>
        <taxon>Poales</taxon>
        <taxon>Poaceae</taxon>
        <taxon>BOP clade</taxon>
        <taxon>Oryzoideae</taxon>
        <taxon>Oryzeae</taxon>
        <taxon>Oryzinae</taxon>
        <taxon>Oryza</taxon>
    </lineage>
</organism>
<dbReference type="Proteomes" id="UP000008021">
    <property type="component" value="Chromosome 4"/>
</dbReference>
<accession>A0A0E0DCH5</accession>
<name>A0A0E0DCH5_9ORYZ</name>
<protein>
    <submittedName>
        <fullName evidence="1">Uncharacterized protein</fullName>
    </submittedName>
</protein>
<dbReference type="AlphaFoldDB" id="A0A0E0DCH5"/>
<sequence length="74" mass="7564">MVGSRLVADPVALALGGVDPLALPSSVVVALTTMAASRVVVDPLYPWVWRGLNNEVDCIDDGGGKGGFELGRAA</sequence>
<reference evidence="1" key="2">
    <citation type="submission" date="2018-05" db="EMBL/GenBank/DDBJ databases">
        <title>OmerRS3 (Oryza meridionalis Reference Sequence Version 3).</title>
        <authorList>
            <person name="Zhang J."/>
            <person name="Kudrna D."/>
            <person name="Lee S."/>
            <person name="Talag J."/>
            <person name="Welchert J."/>
            <person name="Wing R.A."/>
        </authorList>
    </citation>
    <scope>NUCLEOTIDE SEQUENCE [LARGE SCALE GENOMIC DNA]</scope>
    <source>
        <strain evidence="1">cv. OR44</strain>
    </source>
</reference>
<proteinExistence type="predicted"/>
<evidence type="ECO:0000313" key="1">
    <source>
        <dbReference type="EnsemblPlants" id="OMERI04G06950.1"/>
    </source>
</evidence>
<dbReference type="HOGENOM" id="CLU_2691928_0_0_1"/>
<dbReference type="Gramene" id="OMERI04G06950.1">
    <property type="protein sequence ID" value="OMERI04G06950.1"/>
    <property type="gene ID" value="OMERI04G06950"/>
</dbReference>
<evidence type="ECO:0000313" key="2">
    <source>
        <dbReference type="Proteomes" id="UP000008021"/>
    </source>
</evidence>